<gene>
    <name evidence="2" type="ordered locus">Despr_2397</name>
</gene>
<evidence type="ECO:0000313" key="3">
    <source>
        <dbReference type="Proteomes" id="UP000006365"/>
    </source>
</evidence>
<reference evidence="2 3" key="1">
    <citation type="journal article" date="2011" name="Stand. Genomic Sci.">
        <title>Complete genome sequence of Desulfobulbus propionicus type strain (1pr3).</title>
        <authorList>
            <person name="Pagani I."/>
            <person name="Lapidus A."/>
            <person name="Nolan M."/>
            <person name="Lucas S."/>
            <person name="Hammon N."/>
            <person name="Deshpande S."/>
            <person name="Cheng J.F."/>
            <person name="Chertkov O."/>
            <person name="Davenport K."/>
            <person name="Tapia R."/>
            <person name="Han C."/>
            <person name="Goodwin L."/>
            <person name="Pitluck S."/>
            <person name="Liolios K."/>
            <person name="Mavromatis K."/>
            <person name="Ivanova N."/>
            <person name="Mikhailova N."/>
            <person name="Pati A."/>
            <person name="Chen A."/>
            <person name="Palaniappan K."/>
            <person name="Land M."/>
            <person name="Hauser L."/>
            <person name="Chang Y.J."/>
            <person name="Jeffries C.D."/>
            <person name="Detter J.C."/>
            <person name="Brambilla E."/>
            <person name="Kannan K.P."/>
            <person name="Djao O.D."/>
            <person name="Rohde M."/>
            <person name="Pukall R."/>
            <person name="Spring S."/>
            <person name="Goker M."/>
            <person name="Sikorski J."/>
            <person name="Woyke T."/>
            <person name="Bristow J."/>
            <person name="Eisen J.A."/>
            <person name="Markowitz V."/>
            <person name="Hugenholtz P."/>
            <person name="Kyrpides N.C."/>
            <person name="Klenk H.P."/>
        </authorList>
    </citation>
    <scope>NUCLEOTIDE SEQUENCE [LARGE SCALE GENOMIC DNA]</scope>
    <source>
        <strain evidence="3">ATCC 33891 / DSM 2032 / 1pr3</strain>
    </source>
</reference>
<dbReference type="EMBL" id="CP002364">
    <property type="protein sequence ID" value="ADW18538.1"/>
    <property type="molecule type" value="Genomic_DNA"/>
</dbReference>
<dbReference type="Proteomes" id="UP000006365">
    <property type="component" value="Chromosome"/>
</dbReference>
<sequence length="369" mass="39891">MHIAESSIQFTSSHAAIEHLERQESLTVWRQGKEPVRVDRKNAQDEHVKQQAEKLAKEAVKVSLSAQAQQQAVAAPAAETAEVAARGEDGELMTDLNMRILKALFEKLTGRKFKVANLQGDGQPQPPAAQPSPPVEGSQAQPAPQQSGWGLNYERRETYHESETTRFAAQGQVVTADGQQVQIDLELTMSRSFTSTLSESLQFGDAVLKDPLVIQFDGTAAQLTQDTFSFDIDADGSEDQIAFVRPGSGFLALDGNNDGMINNGSELFGAQSGDGFADLAAHDGDGNGWIDEGDEIYSRLRIWTRTASGEDHLLMLGEKGVGAIYLGRIDTPFSIKDSSNELQGQVRATGLFLFEQGGAGTIQQLDLVA</sequence>
<dbReference type="PANTHER" id="PTHR39431">
    <property type="entry name" value="FRPA/C-RELATED PROTEIN"/>
    <property type="match status" value="1"/>
</dbReference>
<name>A0A7U3YNB0_DESPD</name>
<evidence type="ECO:0000256" key="1">
    <source>
        <dbReference type="SAM" id="MobiDB-lite"/>
    </source>
</evidence>
<dbReference type="RefSeq" id="WP_015725075.1">
    <property type="nucleotide sequence ID" value="NC_014972.1"/>
</dbReference>
<dbReference type="PANTHER" id="PTHR39431:SF1">
    <property type="entry name" value="FRPA_C-RELATED PROTEIN"/>
    <property type="match status" value="1"/>
</dbReference>
<keyword evidence="3" id="KW-1185">Reference proteome</keyword>
<organism evidence="2 3">
    <name type="scientific">Desulfobulbus propionicus (strain ATCC 33891 / DSM 2032 / VKM B-1956 / 1pr3)</name>
    <dbReference type="NCBI Taxonomy" id="577650"/>
    <lineage>
        <taxon>Bacteria</taxon>
        <taxon>Pseudomonadati</taxon>
        <taxon>Thermodesulfobacteriota</taxon>
        <taxon>Desulfobulbia</taxon>
        <taxon>Desulfobulbales</taxon>
        <taxon>Desulfobulbaceae</taxon>
        <taxon>Desulfobulbus</taxon>
    </lineage>
</organism>
<feature type="region of interest" description="Disordered" evidence="1">
    <location>
        <begin position="117"/>
        <end position="150"/>
    </location>
</feature>
<evidence type="ECO:0000313" key="2">
    <source>
        <dbReference type="EMBL" id="ADW18538.1"/>
    </source>
</evidence>
<feature type="compositionally biased region" description="Pro residues" evidence="1">
    <location>
        <begin position="124"/>
        <end position="134"/>
    </location>
</feature>
<evidence type="ECO:0008006" key="4">
    <source>
        <dbReference type="Google" id="ProtNLM"/>
    </source>
</evidence>
<feature type="compositionally biased region" description="Polar residues" evidence="1">
    <location>
        <begin position="138"/>
        <end position="149"/>
    </location>
</feature>
<proteinExistence type="predicted"/>
<accession>A0A7U3YNB0</accession>
<dbReference type="AlphaFoldDB" id="A0A7U3YNB0"/>
<dbReference type="KEGG" id="dpr:Despr_2397"/>
<protein>
    <recommendedName>
        <fullName evidence="4">VCBS repeat-containing protein</fullName>
    </recommendedName>
</protein>